<dbReference type="EMBL" id="PVTM01000024">
    <property type="protein sequence ID" value="PRY66019.1"/>
    <property type="molecule type" value="Genomic_DNA"/>
</dbReference>
<proteinExistence type="predicted"/>
<evidence type="ECO:0000313" key="2">
    <source>
        <dbReference type="EMBL" id="PRY66019.1"/>
    </source>
</evidence>
<dbReference type="SUPFAM" id="SSF46689">
    <property type="entry name" value="Homeodomain-like"/>
    <property type="match status" value="1"/>
</dbReference>
<comment type="caution">
    <text evidence="2">The sequence shown here is derived from an EMBL/GenBank/DDBJ whole genome shotgun (WGS) entry which is preliminary data.</text>
</comment>
<evidence type="ECO:0000259" key="1">
    <source>
        <dbReference type="Pfam" id="PF13518"/>
    </source>
</evidence>
<dbReference type="AlphaFoldDB" id="A0A2T0V754"/>
<organism evidence="2 3">
    <name type="scientific">Halomonas ventosae</name>
    <dbReference type="NCBI Taxonomy" id="229007"/>
    <lineage>
        <taxon>Bacteria</taxon>
        <taxon>Pseudomonadati</taxon>
        <taxon>Pseudomonadota</taxon>
        <taxon>Gammaproteobacteria</taxon>
        <taxon>Oceanospirillales</taxon>
        <taxon>Halomonadaceae</taxon>
        <taxon>Halomonas</taxon>
    </lineage>
</organism>
<protein>
    <submittedName>
        <fullName evidence="2">Transposase</fullName>
    </submittedName>
</protein>
<reference evidence="2 3" key="1">
    <citation type="submission" date="2018-03" db="EMBL/GenBank/DDBJ databases">
        <title>Comparative analysis of microorganisms from saline springs in Andes Mountain Range, Colombia.</title>
        <authorList>
            <person name="Rubin E."/>
        </authorList>
    </citation>
    <scope>NUCLEOTIDE SEQUENCE [LARGE SCALE GENOMIC DNA]</scope>
    <source>
        <strain evidence="2 3">USBA 854</strain>
    </source>
</reference>
<dbReference type="Pfam" id="PF13518">
    <property type="entry name" value="HTH_28"/>
    <property type="match status" value="1"/>
</dbReference>
<evidence type="ECO:0000313" key="3">
    <source>
        <dbReference type="Proteomes" id="UP000239896"/>
    </source>
</evidence>
<name>A0A2T0V754_9GAMM</name>
<sequence length="251" mass="27976">MLNERRLEAVRLRLDGHTVVAVARQTGLSAPTVSAAWKAFREGGWEAVPVRQRGRKAGQTKALGEREQHILWRLLAEWPASPLPGWSSQALTEALADETGSEVSPRAIEHWLEGQDLKPTPLALAGLERRRSTAGRWVRQQVQPVRERVAKAGGAFWEGGVRVARPPQGTSPCYQLYLHGKRGTLYTRVLTAPPQADDYLALFERLLDQAEGPVALLFHGAWFQASPEIRRWLEQNPQMHLVTVPADALAR</sequence>
<dbReference type="InterPro" id="IPR009057">
    <property type="entry name" value="Homeodomain-like_sf"/>
</dbReference>
<accession>A0A2T0V754</accession>
<gene>
    <name evidence="2" type="ORF">BCL64_1245</name>
</gene>
<dbReference type="InterPro" id="IPR055247">
    <property type="entry name" value="InsJ-like_HTH"/>
</dbReference>
<feature type="domain" description="Insertion element IS150 protein InsJ-like helix-turn-helix" evidence="1">
    <location>
        <begin position="5"/>
        <end position="49"/>
    </location>
</feature>
<dbReference type="Proteomes" id="UP000239896">
    <property type="component" value="Unassembled WGS sequence"/>
</dbReference>
<keyword evidence="3" id="KW-1185">Reference proteome</keyword>